<name>A0A167W3Y4_9EURO</name>
<feature type="compositionally biased region" description="Basic and acidic residues" evidence="1">
    <location>
        <begin position="64"/>
        <end position="74"/>
    </location>
</feature>
<evidence type="ECO:0000256" key="1">
    <source>
        <dbReference type="SAM" id="MobiDB-lite"/>
    </source>
</evidence>
<comment type="caution">
    <text evidence="2">The sequence shown here is derived from an EMBL/GenBank/DDBJ whole genome shotgun (WGS) entry which is preliminary data.</text>
</comment>
<dbReference type="Proteomes" id="UP000242877">
    <property type="component" value="Unassembled WGS sequence"/>
</dbReference>
<dbReference type="AlphaFoldDB" id="A0A167W3Y4"/>
<feature type="compositionally biased region" description="Polar residues" evidence="1">
    <location>
        <begin position="47"/>
        <end position="62"/>
    </location>
</feature>
<reference evidence="2 3" key="1">
    <citation type="journal article" date="2016" name="Genome Biol. Evol.">
        <title>Divergent and convergent evolution of fungal pathogenicity.</title>
        <authorList>
            <person name="Shang Y."/>
            <person name="Xiao G."/>
            <person name="Zheng P."/>
            <person name="Cen K."/>
            <person name="Zhan S."/>
            <person name="Wang C."/>
        </authorList>
    </citation>
    <scope>NUCLEOTIDE SEQUENCE [LARGE SCALE GENOMIC DNA]</scope>
    <source>
        <strain evidence="2 3">ARSEF 7405</strain>
    </source>
</reference>
<protein>
    <submittedName>
        <fullName evidence="2">Uncharacterized protein</fullName>
    </submittedName>
</protein>
<evidence type="ECO:0000313" key="3">
    <source>
        <dbReference type="Proteomes" id="UP000242877"/>
    </source>
</evidence>
<dbReference type="VEuPathDB" id="FungiDB:AAP_04944"/>
<dbReference type="InterPro" id="IPR022190">
    <property type="entry name" value="DUF3716"/>
</dbReference>
<gene>
    <name evidence="2" type="ORF">AAP_04944</name>
</gene>
<evidence type="ECO:0000313" key="2">
    <source>
        <dbReference type="EMBL" id="KZZ88372.1"/>
    </source>
</evidence>
<feature type="region of interest" description="Disordered" evidence="1">
    <location>
        <begin position="1"/>
        <end position="114"/>
    </location>
</feature>
<keyword evidence="3" id="KW-1185">Reference proteome</keyword>
<proteinExistence type="predicted"/>
<sequence length="222" mass="24356">MPRSFIKSSLPPFTFSEDESAPLSPSPSRTRARMSFNDSDIDMATQPELQPETQSAEINSAQDLAKDDETRGPEEQQQQPIFGPLPSVTPPPRYGHGYDPAPPPIKQNKRSQEHNLRDTGVRDVTIFLAQGGEVVCQDVRPGVIRLLKERGGVTNPIQFRANPGRVSLPKPGHTVKNASQAQSLVCQSIGHEAKEPCAHCQAENGPYTTCTFLLQTLYVSKV</sequence>
<dbReference type="EMBL" id="AZGZ01000026">
    <property type="protein sequence ID" value="KZZ88372.1"/>
    <property type="molecule type" value="Genomic_DNA"/>
</dbReference>
<dbReference type="Pfam" id="PF12511">
    <property type="entry name" value="DUF3716"/>
    <property type="match status" value="1"/>
</dbReference>
<organism evidence="2 3">
    <name type="scientific">Ascosphaera apis ARSEF 7405</name>
    <dbReference type="NCBI Taxonomy" id="392613"/>
    <lineage>
        <taxon>Eukaryota</taxon>
        <taxon>Fungi</taxon>
        <taxon>Dikarya</taxon>
        <taxon>Ascomycota</taxon>
        <taxon>Pezizomycotina</taxon>
        <taxon>Eurotiomycetes</taxon>
        <taxon>Eurotiomycetidae</taxon>
        <taxon>Onygenales</taxon>
        <taxon>Ascosphaeraceae</taxon>
        <taxon>Ascosphaera</taxon>
    </lineage>
</organism>
<accession>A0A167W3Y4</accession>